<dbReference type="GeneID" id="300126783"/>
<dbReference type="Proteomes" id="UP000317685">
    <property type="component" value="Unassembled WGS sequence"/>
</dbReference>
<evidence type="ECO:0000313" key="2">
    <source>
        <dbReference type="Proteomes" id="UP000317685"/>
    </source>
</evidence>
<accession>A0A561VW42</accession>
<gene>
    <name evidence="1" type="ORF">FHU34_111159</name>
</gene>
<organism evidence="1 2">
    <name type="scientific">Micromonospora taraxaci</name>
    <dbReference type="NCBI Taxonomy" id="1316803"/>
    <lineage>
        <taxon>Bacteria</taxon>
        <taxon>Bacillati</taxon>
        <taxon>Actinomycetota</taxon>
        <taxon>Actinomycetes</taxon>
        <taxon>Micromonosporales</taxon>
        <taxon>Micromonosporaceae</taxon>
        <taxon>Micromonospora</taxon>
    </lineage>
</organism>
<keyword evidence="2" id="KW-1185">Reference proteome</keyword>
<dbReference type="EMBL" id="VIWZ01000001">
    <property type="protein sequence ID" value="TWG15836.1"/>
    <property type="molecule type" value="Genomic_DNA"/>
</dbReference>
<proteinExistence type="predicted"/>
<dbReference type="AlphaFoldDB" id="A0A561VW42"/>
<dbReference type="RefSeq" id="WP_208744928.1">
    <property type="nucleotide sequence ID" value="NZ_VIWZ01000001.1"/>
</dbReference>
<reference evidence="1 2" key="1">
    <citation type="submission" date="2019-06" db="EMBL/GenBank/DDBJ databases">
        <title>Sequencing the genomes of 1000 actinobacteria strains.</title>
        <authorList>
            <person name="Klenk H.-P."/>
        </authorList>
    </citation>
    <scope>NUCLEOTIDE SEQUENCE [LARGE SCALE GENOMIC DNA]</scope>
    <source>
        <strain evidence="1 2">DSM 45885</strain>
    </source>
</reference>
<name>A0A561VW42_9ACTN</name>
<sequence length="92" mass="10149">MLGSRVAGPTASTINPIPELTVVLHDGRVTAWQSIDDLIVQGRHIVAIKAIRQAEVCSLQRAIDVFAERCELLRRTRPDDFEAPVKSADVDE</sequence>
<comment type="caution">
    <text evidence="1">The sequence shown here is derived from an EMBL/GenBank/DDBJ whole genome shotgun (WGS) entry which is preliminary data.</text>
</comment>
<evidence type="ECO:0000313" key="1">
    <source>
        <dbReference type="EMBL" id="TWG15836.1"/>
    </source>
</evidence>
<protein>
    <submittedName>
        <fullName evidence="1">Uncharacterized protein</fullName>
    </submittedName>
</protein>